<evidence type="ECO:0000313" key="3">
    <source>
        <dbReference type="EMBL" id="RUP52142.1"/>
    </source>
</evidence>
<proteinExistence type="predicted"/>
<evidence type="ECO:0000256" key="1">
    <source>
        <dbReference type="SAM" id="MobiDB-lite"/>
    </source>
</evidence>
<dbReference type="InterPro" id="IPR005062">
    <property type="entry name" value="SAC3/GANP/THP3_conserved"/>
</dbReference>
<dbReference type="PANTHER" id="PTHR12436">
    <property type="entry name" value="80 KDA MCM3-ASSOCIATED PROTEIN"/>
    <property type="match status" value="1"/>
</dbReference>
<keyword evidence="4" id="KW-1185">Reference proteome</keyword>
<feature type="compositionally biased region" description="Low complexity" evidence="1">
    <location>
        <begin position="649"/>
        <end position="660"/>
    </location>
</feature>
<feature type="region of interest" description="Disordered" evidence="1">
    <location>
        <begin position="1"/>
        <end position="127"/>
    </location>
</feature>
<feature type="region of interest" description="Disordered" evidence="1">
    <location>
        <begin position="628"/>
        <end position="757"/>
    </location>
</feature>
<gene>
    <name evidence="3" type="ORF">BC936DRAFT_140076</name>
</gene>
<feature type="compositionally biased region" description="Polar residues" evidence="1">
    <location>
        <begin position="795"/>
        <end position="805"/>
    </location>
</feature>
<dbReference type="Proteomes" id="UP000268093">
    <property type="component" value="Unassembled WGS sequence"/>
</dbReference>
<dbReference type="GO" id="GO:0005737">
    <property type="term" value="C:cytoplasm"/>
    <property type="evidence" value="ECO:0007669"/>
    <property type="project" value="TreeGrafter"/>
</dbReference>
<feature type="domain" description="SAC3/GANP/THP3 conserved" evidence="2">
    <location>
        <begin position="239"/>
        <end position="569"/>
    </location>
</feature>
<organism evidence="3 4">
    <name type="scientific">Jimgerdemannia flammicorona</name>
    <dbReference type="NCBI Taxonomy" id="994334"/>
    <lineage>
        <taxon>Eukaryota</taxon>
        <taxon>Fungi</taxon>
        <taxon>Fungi incertae sedis</taxon>
        <taxon>Mucoromycota</taxon>
        <taxon>Mucoromycotina</taxon>
        <taxon>Endogonomycetes</taxon>
        <taxon>Endogonales</taxon>
        <taxon>Endogonaceae</taxon>
        <taxon>Jimgerdemannia</taxon>
    </lineage>
</organism>
<feature type="compositionally biased region" description="Low complexity" evidence="1">
    <location>
        <begin position="713"/>
        <end position="727"/>
    </location>
</feature>
<dbReference type="GO" id="GO:0006406">
    <property type="term" value="P:mRNA export from nucleus"/>
    <property type="evidence" value="ECO:0007669"/>
    <property type="project" value="TreeGrafter"/>
</dbReference>
<feature type="region of interest" description="Disordered" evidence="1">
    <location>
        <begin position="769"/>
        <end position="805"/>
    </location>
</feature>
<dbReference type="GO" id="GO:0070390">
    <property type="term" value="C:transcription export complex 2"/>
    <property type="evidence" value="ECO:0007669"/>
    <property type="project" value="TreeGrafter"/>
</dbReference>
<feature type="compositionally biased region" description="Low complexity" evidence="1">
    <location>
        <begin position="676"/>
        <end position="686"/>
    </location>
</feature>
<feature type="compositionally biased region" description="Pro residues" evidence="1">
    <location>
        <begin position="734"/>
        <end position="747"/>
    </location>
</feature>
<dbReference type="Gene3D" id="1.25.40.990">
    <property type="match status" value="1"/>
</dbReference>
<protein>
    <submittedName>
        <fullName evidence="3">SAC3/GANP/Nin1/mts3/eIF-3 p25 family-domain-containing protein</fullName>
    </submittedName>
</protein>
<dbReference type="InterPro" id="IPR045107">
    <property type="entry name" value="SAC3/GANP/THP3"/>
</dbReference>
<feature type="compositionally biased region" description="Low complexity" evidence="1">
    <location>
        <begin position="21"/>
        <end position="34"/>
    </location>
</feature>
<reference evidence="3 4" key="1">
    <citation type="journal article" date="2018" name="New Phytol.">
        <title>Phylogenomics of Endogonaceae and evolution of mycorrhizas within Mucoromycota.</title>
        <authorList>
            <person name="Chang Y."/>
            <person name="Desiro A."/>
            <person name="Na H."/>
            <person name="Sandor L."/>
            <person name="Lipzen A."/>
            <person name="Clum A."/>
            <person name="Barry K."/>
            <person name="Grigoriev I.V."/>
            <person name="Martin F.M."/>
            <person name="Stajich J.E."/>
            <person name="Smith M.E."/>
            <person name="Bonito G."/>
            <person name="Spatafora J.W."/>
        </authorList>
    </citation>
    <scope>NUCLEOTIDE SEQUENCE [LARGE SCALE GENOMIC DNA]</scope>
    <source>
        <strain evidence="3 4">GMNB39</strain>
    </source>
</reference>
<name>A0A433DMP3_9FUNG</name>
<sequence length="1561" mass="173416">MNRGRPQQRRGNPAASTTEFAARGGPAALLGRSAYQHPNRSGGQLRGRGTRGATRGGYTTGRGGTGRGGAGSGGNGGESLGGRGGGMGPRGSMHKQWVRNEKTRRLDSVSGQLGTEEEEDYYSGEGVSAADDGYADDLNEYNVMTDQSKDKGKAGAAASIVPPTAQDRLDRFTKSPHQNRIRKGGLALHQILFPSLPAQLKALRQTEREEAIAQGKIADPNKQMRLEEAVTFVGECQDMCPEFEREEREFQNGVDRLERVRGCKLIVWPDWSLDRYVVSPFPKIEGTTKIDPAKAVKAYHRPAAGNEQALPSDVRPPPVLKRTLDYLFNYIVGNGFTTLEETHGFVWDRTRSVRQDFTLQNIRNEDAIEAHEKIARYHILCLHFLSESKGFEVQQEQEQLSKVLQSLTEFYDDLHMVGTITPNEPEFRAYYIVNHLRDQDIIRQAQLLPLSVFRDPWVQRALEFHSLAQRNNEIAASASRRNKPPNCEAAQNFYSRFFKRVADPSTPYLLACMLETHFPDVRKGALKAMNKSYLANYKGYPLAKLVQVLGFDDEDEAMMNLSYYGLEVTEVADTTVVLFGIKDERSRRIFIEPLSNPPHRKSMRLVEPKRANLSNLDILYASKTHSSTRTKSILPARKPASGSTYLTMSRSRPSLSSAPPLGTPSPTMGTQGIGRPSSQTQSQSPQNLGWPSAPSGPATSPVARPGLFTPGQSLRPLSPSPAAGSSAMRQFMAPPQPPPLQIPPPTQQPTFTGQSAVSPTFTFDLSKIKDIPPQRVGSLSSKPPPPPGPMPEACTISSGPQGKPSFSTQLGLVPSFRPPQPAVPLQVRPLISPAPPSAATSMSRSLSAPGSASSASGQASLFLFKATPSLHTPPPPALIPTPPPPPKYTDRILHEIIDALVNDEIQAQLTLVLGRTRAELEAARRRRYALVSRAAESMLMEDLVGEVAAEVAGDVFGDVVCEDMHKRHVFYRWARILKERQNLREAYRRKKEQYRLNAMGVGVATPIRGMKSQAKVLTGVNGVKGRGGVIGMEDMRIKMEAVTVEEEEDWEESRDERLVRAMDQATQAHKLWHTQLEFANRLRPIVEPRFNRVGQEERLRWRVLISVSSAANGFLVEWFGTKFAMRKEEDGSFAVVDRGRKLDLAVQLVDEHWTGMNEESTNVGGVVYQLSALETETVLDDAAIAEYWNAERARFDDLISRLRSTADGTPHTFPVLFLYWPSAFVKTEEITGQIPEQLGLSMLIKRGTVVAFKTLAMDKVENLDENLLAELEWLASNTVITVKREKTVEFDDAVHDVGRVYETVIQRVMKLSPSLDEASRNGHEQAVFLITAVFNAGLDFLAALAVQEGDAAQITKMFDRYKMPPLQIMPTGYGRDVMGTFRQTYRAYLDNLPVDGNYEAHQLMVTDINYSFANGSNKFPFDVVFSRIATHLLTLLGRSVAESRVRLLKNPELYEGQMEKFNVVVRKHIGRWERESRMKTMEIDDQKESVVDNVVDVLLRRKRKVEDSGNSLNVDIGVESRNIRSRPSYTATTANRPSKAVQALIEATRGAYTEVGMQDLA</sequence>
<dbReference type="PANTHER" id="PTHR12436:SF3">
    <property type="entry name" value="GERMINAL-CENTER ASSOCIATED NUCLEAR PROTEIN"/>
    <property type="match status" value="1"/>
</dbReference>
<accession>A0A433DMP3</accession>
<dbReference type="EMBL" id="RBNI01000164">
    <property type="protein sequence ID" value="RUP52142.1"/>
    <property type="molecule type" value="Genomic_DNA"/>
</dbReference>
<dbReference type="OrthoDB" id="264795at2759"/>
<comment type="caution">
    <text evidence="3">The sequence shown here is derived from an EMBL/GenBank/DDBJ whole genome shotgun (WGS) entry which is preliminary data.</text>
</comment>
<evidence type="ECO:0000259" key="2">
    <source>
        <dbReference type="Pfam" id="PF03399"/>
    </source>
</evidence>
<dbReference type="Pfam" id="PF03399">
    <property type="entry name" value="SAC3_GANP"/>
    <property type="match status" value="1"/>
</dbReference>
<evidence type="ECO:0000313" key="4">
    <source>
        <dbReference type="Proteomes" id="UP000268093"/>
    </source>
</evidence>
<feature type="compositionally biased region" description="Gly residues" evidence="1">
    <location>
        <begin position="54"/>
        <end position="89"/>
    </location>
</feature>
<feature type="compositionally biased region" description="Basic and acidic residues" evidence="1">
    <location>
        <begin position="98"/>
        <end position="107"/>
    </location>
</feature>